<evidence type="ECO:0008006" key="2">
    <source>
        <dbReference type="Google" id="ProtNLM"/>
    </source>
</evidence>
<dbReference type="EMBL" id="FMJC01000001">
    <property type="protein sequence ID" value="SCM69903.1"/>
    <property type="molecule type" value="Genomic_DNA"/>
</dbReference>
<evidence type="ECO:0000313" key="1">
    <source>
        <dbReference type="EMBL" id="SCM69903.1"/>
    </source>
</evidence>
<proteinExistence type="predicted"/>
<gene>
    <name evidence="1" type="ORF">KL86DES1_10026</name>
</gene>
<dbReference type="Gene3D" id="3.40.30.10">
    <property type="entry name" value="Glutaredoxin"/>
    <property type="match status" value="1"/>
</dbReference>
<organism evidence="1">
    <name type="scientific">uncultured Desulfovibrio sp</name>
    <dbReference type="NCBI Taxonomy" id="167968"/>
    <lineage>
        <taxon>Bacteria</taxon>
        <taxon>Pseudomonadati</taxon>
        <taxon>Thermodesulfobacteriota</taxon>
        <taxon>Desulfovibrionia</taxon>
        <taxon>Desulfovibrionales</taxon>
        <taxon>Desulfovibrionaceae</taxon>
        <taxon>Desulfovibrio</taxon>
        <taxon>environmental samples</taxon>
    </lineage>
</organism>
<protein>
    <recommendedName>
        <fullName evidence="2">Thioredoxin-like fold domain-containing protein</fullName>
    </recommendedName>
</protein>
<accession>A0A212KX96</accession>
<name>A0A212KX96_9BACT</name>
<reference evidence="1" key="1">
    <citation type="submission" date="2016-08" db="EMBL/GenBank/DDBJ databases">
        <authorList>
            <person name="Seilhamer J.J."/>
        </authorList>
    </citation>
    <scope>NUCLEOTIDE SEQUENCE</scope>
    <source>
        <strain evidence="1">86-1</strain>
    </source>
</reference>
<sequence>MMWQHNIFAIVVSTLLFLPVYMAHAGTPMSDRVAVEAKVRAEVGKDLALPYNPFETLADRQCLDGRSAKDFQGDLVEYWVNLECSYCGIREPLQAQRAVPDMCIVVRHIPTDQYGESLKKALSYEALKKFSANAANLFWDKVLPQTALGIPVPYEASLLLAFQEAAIPAESFGEALADSATTIVNEDILAGYGRISITPTYVLAGIRFPSCDFTAGQLREALSIARKAREGDTAARDKVITIITNAQLNEKML</sequence>
<dbReference type="AlphaFoldDB" id="A0A212KX96"/>